<proteinExistence type="predicted"/>
<dbReference type="GeneID" id="17111005"/>
<dbReference type="eggNOG" id="arCOG04536">
    <property type="taxonomic scope" value="Archaea"/>
</dbReference>
<dbReference type="RefSeq" id="WP_022541368.1">
    <property type="nucleotide sequence ID" value="NC_022521.1"/>
</dbReference>
<organism evidence="5 6">
    <name type="scientific">Aeropyrum camini SY1 = JCM 12091</name>
    <dbReference type="NCBI Taxonomy" id="1198449"/>
    <lineage>
        <taxon>Archaea</taxon>
        <taxon>Thermoproteota</taxon>
        <taxon>Thermoprotei</taxon>
        <taxon>Desulfurococcales</taxon>
        <taxon>Desulfurococcaceae</taxon>
        <taxon>Aeropyrum</taxon>
    </lineage>
</organism>
<dbReference type="GO" id="GO:0009231">
    <property type="term" value="P:riboflavin biosynthetic process"/>
    <property type="evidence" value="ECO:0007669"/>
    <property type="project" value="TreeGrafter"/>
</dbReference>
<dbReference type="EMBL" id="AP012489">
    <property type="protein sequence ID" value="BAN90094.1"/>
    <property type="molecule type" value="Genomic_DNA"/>
</dbReference>
<evidence type="ECO:0000313" key="5">
    <source>
        <dbReference type="EMBL" id="BAN90094.1"/>
    </source>
</evidence>
<dbReference type="PANTHER" id="PTHR35005">
    <property type="entry name" value="3-DEHYDRO-SCYLLO-INOSOSE HYDROLASE"/>
    <property type="match status" value="1"/>
</dbReference>
<reference evidence="5 6" key="1">
    <citation type="journal article" date="2013" name="Appl. Environ. Microbiol.">
        <title>Variation of the Virus-Related Elements within Syntenic Genomes of the Hyperthermophilic Archaeon Aeropyrum.</title>
        <authorList>
            <person name="Daifuku T."/>
            <person name="Yoshida T."/>
            <person name="Kitamura T."/>
            <person name="Kawaichi S."/>
            <person name="Inoue T."/>
            <person name="Nomura K."/>
            <person name="Yoshida Y."/>
            <person name="Kuno S."/>
            <person name="Sako Y."/>
        </authorList>
    </citation>
    <scope>NUCLEOTIDE SEQUENCE [LARGE SCALE GENOMIC DNA]</scope>
    <source>
        <strain evidence="5 6">SY1</strain>
    </source>
</reference>
<dbReference type="PANTHER" id="PTHR35005:SF1">
    <property type="entry name" value="2-AMINO-5-FORMYLAMINO-6-RIBOSYLAMINOPYRIMIDIN-4(3H)-ONE 5'-MONOPHOSPHATE DEFORMYLASE"/>
    <property type="match status" value="1"/>
</dbReference>
<keyword evidence="4" id="KW-0862">Zinc</keyword>
<dbReference type="InterPro" id="IPR003785">
    <property type="entry name" value="Creatininase/forma_Hydrolase"/>
</dbReference>
<accession>U3TFJ3</accession>
<protein>
    <submittedName>
        <fullName evidence="5">Putative amidase</fullName>
    </submittedName>
</protein>
<dbReference type="AlphaFoldDB" id="U3TFJ3"/>
<dbReference type="Gene3D" id="3.40.50.10310">
    <property type="entry name" value="Creatininase"/>
    <property type="match status" value="1"/>
</dbReference>
<dbReference type="Pfam" id="PF02633">
    <property type="entry name" value="Creatininase"/>
    <property type="match status" value="1"/>
</dbReference>
<dbReference type="GO" id="GO:0046872">
    <property type="term" value="F:metal ion binding"/>
    <property type="evidence" value="ECO:0007669"/>
    <property type="project" value="UniProtKB-KW"/>
</dbReference>
<evidence type="ECO:0000256" key="1">
    <source>
        <dbReference type="ARBA" id="ARBA00001947"/>
    </source>
</evidence>
<sequence>MPLDLVRISSFQAAELPGRTLPVIPVGSVEQHCNLPLGTDAILAEAAARGACELLEREHGITCLLLPTLYYGFSPEWSGYPGTISLSLSTLHSILFDLLSSLKGWGFERAAVVNGHGGNTSVLEAAAREASRRLSMVVGVANYWAFLPGRELGHGGEAEASLLQHLAGAVPSQGGVEKCRRVRTSRWGGWIASPGAGGGVGAYAQGSGPVTLSGVEEMLRGLSRFLYDVWRQPVEEQSI</sequence>
<keyword evidence="3" id="KW-0378">Hydrolase</keyword>
<dbReference type="InterPro" id="IPR024087">
    <property type="entry name" value="Creatininase-like_sf"/>
</dbReference>
<name>U3TFJ3_9CREN</name>
<dbReference type="GO" id="GO:0016811">
    <property type="term" value="F:hydrolase activity, acting on carbon-nitrogen (but not peptide) bonds, in linear amides"/>
    <property type="evidence" value="ECO:0007669"/>
    <property type="project" value="TreeGrafter"/>
</dbReference>
<dbReference type="Proteomes" id="UP000016887">
    <property type="component" value="Chromosome"/>
</dbReference>
<keyword evidence="6" id="KW-1185">Reference proteome</keyword>
<dbReference type="KEGG" id="acj:ACAM_0625"/>
<evidence type="ECO:0000256" key="4">
    <source>
        <dbReference type="ARBA" id="ARBA00022833"/>
    </source>
</evidence>
<evidence type="ECO:0000256" key="2">
    <source>
        <dbReference type="ARBA" id="ARBA00022723"/>
    </source>
</evidence>
<comment type="cofactor">
    <cofactor evidence="1">
        <name>Zn(2+)</name>
        <dbReference type="ChEBI" id="CHEBI:29105"/>
    </cofactor>
</comment>
<dbReference type="OrthoDB" id="46121at2157"/>
<evidence type="ECO:0000313" key="6">
    <source>
        <dbReference type="Proteomes" id="UP000016887"/>
    </source>
</evidence>
<dbReference type="SUPFAM" id="SSF102215">
    <property type="entry name" value="Creatininase"/>
    <property type="match status" value="1"/>
</dbReference>
<dbReference type="STRING" id="1198449.ACAM_0625"/>
<gene>
    <name evidence="5" type="ORF">ACAM_0625</name>
</gene>
<evidence type="ECO:0000256" key="3">
    <source>
        <dbReference type="ARBA" id="ARBA00022801"/>
    </source>
</evidence>
<keyword evidence="2" id="KW-0479">Metal-binding</keyword>